<evidence type="ECO:0000313" key="6">
    <source>
        <dbReference type="EMBL" id="MBL0406613.1"/>
    </source>
</evidence>
<evidence type="ECO:0000256" key="3">
    <source>
        <dbReference type="ARBA" id="ARBA00023163"/>
    </source>
</evidence>
<dbReference type="Gene3D" id="1.10.10.10">
    <property type="entry name" value="Winged helix-like DNA-binding domain superfamily/Winged helix DNA-binding domain"/>
    <property type="match status" value="1"/>
</dbReference>
<dbReference type="GO" id="GO:0003677">
    <property type="term" value="F:DNA binding"/>
    <property type="evidence" value="ECO:0007669"/>
    <property type="project" value="UniProtKB-KW"/>
</dbReference>
<name>A0A936ZL36_9HYPH</name>
<accession>A0A936ZL36</accession>
<dbReference type="SUPFAM" id="SSF46785">
    <property type="entry name" value="Winged helix' DNA-binding domain"/>
    <property type="match status" value="1"/>
</dbReference>
<dbReference type="SUPFAM" id="SSF55781">
    <property type="entry name" value="GAF domain-like"/>
    <property type="match status" value="1"/>
</dbReference>
<comment type="caution">
    <text evidence="6">The sequence shown here is derived from an EMBL/GenBank/DDBJ whole genome shotgun (WGS) entry which is preliminary data.</text>
</comment>
<feature type="domain" description="IclR-ED" evidence="5">
    <location>
        <begin position="71"/>
        <end position="237"/>
    </location>
</feature>
<keyword evidence="2" id="KW-0238">DNA-binding</keyword>
<dbReference type="Pfam" id="PF09339">
    <property type="entry name" value="HTH_IclR"/>
    <property type="match status" value="1"/>
</dbReference>
<dbReference type="PANTHER" id="PTHR30136">
    <property type="entry name" value="HELIX-TURN-HELIX TRANSCRIPTIONAL REGULATOR, ICLR FAMILY"/>
    <property type="match status" value="1"/>
</dbReference>
<dbReference type="GO" id="GO:0003700">
    <property type="term" value="F:DNA-binding transcription factor activity"/>
    <property type="evidence" value="ECO:0007669"/>
    <property type="project" value="TreeGrafter"/>
</dbReference>
<evidence type="ECO:0000313" key="7">
    <source>
        <dbReference type="Proteomes" id="UP000605848"/>
    </source>
</evidence>
<feature type="domain" description="HTH iclR-type" evidence="4">
    <location>
        <begin position="16"/>
        <end position="77"/>
    </location>
</feature>
<organism evidence="6 7">
    <name type="scientific">Microvirga aerilata</name>
    <dbReference type="NCBI Taxonomy" id="670292"/>
    <lineage>
        <taxon>Bacteria</taxon>
        <taxon>Pseudomonadati</taxon>
        <taxon>Pseudomonadota</taxon>
        <taxon>Alphaproteobacteria</taxon>
        <taxon>Hyphomicrobiales</taxon>
        <taxon>Methylobacteriaceae</taxon>
        <taxon>Microvirga</taxon>
    </lineage>
</organism>
<dbReference type="SMART" id="SM00346">
    <property type="entry name" value="HTH_ICLR"/>
    <property type="match status" value="1"/>
</dbReference>
<reference evidence="6" key="1">
    <citation type="submission" date="2021-01" db="EMBL/GenBank/DDBJ databases">
        <title>Microvirga sp.</title>
        <authorList>
            <person name="Kim M.K."/>
        </authorList>
    </citation>
    <scope>NUCLEOTIDE SEQUENCE</scope>
    <source>
        <strain evidence="6">5420S-16</strain>
    </source>
</reference>
<dbReference type="InterPro" id="IPR050707">
    <property type="entry name" value="HTH_MetabolicPath_Reg"/>
</dbReference>
<proteinExistence type="predicted"/>
<dbReference type="InterPro" id="IPR036388">
    <property type="entry name" value="WH-like_DNA-bd_sf"/>
</dbReference>
<dbReference type="InterPro" id="IPR029016">
    <property type="entry name" value="GAF-like_dom_sf"/>
</dbReference>
<evidence type="ECO:0000259" key="4">
    <source>
        <dbReference type="PROSITE" id="PS51077"/>
    </source>
</evidence>
<evidence type="ECO:0000256" key="2">
    <source>
        <dbReference type="ARBA" id="ARBA00023125"/>
    </source>
</evidence>
<dbReference type="Gene3D" id="3.30.450.40">
    <property type="match status" value="1"/>
</dbReference>
<keyword evidence="3" id="KW-0804">Transcription</keyword>
<keyword evidence="7" id="KW-1185">Reference proteome</keyword>
<dbReference type="PROSITE" id="PS51078">
    <property type="entry name" value="ICLR_ED"/>
    <property type="match status" value="1"/>
</dbReference>
<dbReference type="PANTHER" id="PTHR30136:SF24">
    <property type="entry name" value="HTH-TYPE TRANSCRIPTIONAL REPRESSOR ALLR"/>
    <property type="match status" value="1"/>
</dbReference>
<dbReference type="InterPro" id="IPR014757">
    <property type="entry name" value="Tscrpt_reg_IclR_C"/>
</dbReference>
<evidence type="ECO:0000256" key="1">
    <source>
        <dbReference type="ARBA" id="ARBA00023015"/>
    </source>
</evidence>
<gene>
    <name evidence="6" type="ORF">JKG68_21905</name>
</gene>
<keyword evidence="1" id="KW-0805">Transcription regulation</keyword>
<dbReference type="GO" id="GO:0045892">
    <property type="term" value="P:negative regulation of DNA-templated transcription"/>
    <property type="evidence" value="ECO:0007669"/>
    <property type="project" value="TreeGrafter"/>
</dbReference>
<dbReference type="PROSITE" id="PS51077">
    <property type="entry name" value="HTH_ICLR"/>
    <property type="match status" value="1"/>
</dbReference>
<dbReference type="InterPro" id="IPR036390">
    <property type="entry name" value="WH_DNA-bd_sf"/>
</dbReference>
<dbReference type="RefSeq" id="WP_202063483.1">
    <property type="nucleotide sequence ID" value="NZ_JAEQMY010000046.1"/>
</dbReference>
<dbReference type="AlphaFoldDB" id="A0A936ZL36"/>
<dbReference type="EMBL" id="JAEQMY010000046">
    <property type="protein sequence ID" value="MBL0406613.1"/>
    <property type="molecule type" value="Genomic_DNA"/>
</dbReference>
<sequence length="239" mass="25115">MAGEDDVPVAKAQNTLQTLDRGLQALTLVSHQSAGISIAELAEQLSVHRAIAYRLVTTLEAHGLITRGAKGTLHLGAGLLVLASRFEPQFRTVAQPTLQALANETRAAAFISVPQGDECVAVMVAEPEGGLLRVTYRVGSRHPLVLGAAGIAILAGRPERSNDPDSVRQARADGFSVTQGQLQRGAIGIACPLHHLGQPTLGFEASLGVVTVGEADIPQLTAAVTTFAQRLKMLLRVTE</sequence>
<dbReference type="InterPro" id="IPR005471">
    <property type="entry name" value="Tscrpt_reg_IclR_N"/>
</dbReference>
<protein>
    <submittedName>
        <fullName evidence="6">Helix-turn-helix domain-containing protein</fullName>
    </submittedName>
</protein>
<evidence type="ECO:0000259" key="5">
    <source>
        <dbReference type="PROSITE" id="PS51078"/>
    </source>
</evidence>
<dbReference type="Proteomes" id="UP000605848">
    <property type="component" value="Unassembled WGS sequence"/>
</dbReference>